<sequence>MRSFVCAAAVAALAVSGCAAPVMSAPTTPAASASAQVVYGYAWPDGEGRLRVVPKSETFEKHEGGFSGYRLAPTAGAKELRLDYGSATYGRVTVACDLKETEGQVALDDRGLGRTACKPSDLATELERGPVAVRAEHRDGKATRINEILVPDWPDLKTAQGTIQRVDDRSVLFSSGGKQVKLGYTYATVFFRTTAKCGDGWLTGRPVNADQDGLGKKQCSADDLTEALSKLRHPVLVKVDYTPEVDSLEQVWEVFGDA</sequence>
<evidence type="ECO:0000313" key="2">
    <source>
        <dbReference type="EMBL" id="PZG07398.1"/>
    </source>
</evidence>
<feature type="chain" id="PRO_5015871491" description="Lipoprotein" evidence="1">
    <location>
        <begin position="25"/>
        <end position="258"/>
    </location>
</feature>
<dbReference type="EMBL" id="POUD01000296">
    <property type="protein sequence ID" value="PZG07398.1"/>
    <property type="molecule type" value="Genomic_DNA"/>
</dbReference>
<comment type="caution">
    <text evidence="2">The sequence shown here is derived from an EMBL/GenBank/DDBJ whole genome shotgun (WGS) entry which is preliminary data.</text>
</comment>
<protein>
    <recommendedName>
        <fullName evidence="4">Lipoprotein</fullName>
    </recommendedName>
</protein>
<dbReference type="PROSITE" id="PS51257">
    <property type="entry name" value="PROKAR_LIPOPROTEIN"/>
    <property type="match status" value="1"/>
</dbReference>
<accession>A0A2W2E5S3</accession>
<reference evidence="2 3" key="1">
    <citation type="submission" date="2018-01" db="EMBL/GenBank/DDBJ databases">
        <title>Draft genome sequence of Nonomuraea sp. KC333.</title>
        <authorList>
            <person name="Sahin N."/>
            <person name="Saygin H."/>
            <person name="Ay H."/>
        </authorList>
    </citation>
    <scope>NUCLEOTIDE SEQUENCE [LARGE SCALE GENOMIC DNA]</scope>
    <source>
        <strain evidence="2 3">KC333</strain>
    </source>
</reference>
<gene>
    <name evidence="2" type="ORF">C1J01_40770</name>
</gene>
<feature type="signal peptide" evidence="1">
    <location>
        <begin position="1"/>
        <end position="24"/>
    </location>
</feature>
<dbReference type="RefSeq" id="WP_111184412.1">
    <property type="nucleotide sequence ID" value="NZ_POUD01000296.1"/>
</dbReference>
<keyword evidence="3" id="KW-1185">Reference proteome</keyword>
<name>A0A2W2E5S3_9ACTN</name>
<dbReference type="AlphaFoldDB" id="A0A2W2E5S3"/>
<proteinExistence type="predicted"/>
<evidence type="ECO:0000256" key="1">
    <source>
        <dbReference type="SAM" id="SignalP"/>
    </source>
</evidence>
<evidence type="ECO:0000313" key="3">
    <source>
        <dbReference type="Proteomes" id="UP000249304"/>
    </source>
</evidence>
<organism evidence="2 3">
    <name type="scientific">Nonomuraea aridisoli</name>
    <dbReference type="NCBI Taxonomy" id="2070368"/>
    <lineage>
        <taxon>Bacteria</taxon>
        <taxon>Bacillati</taxon>
        <taxon>Actinomycetota</taxon>
        <taxon>Actinomycetes</taxon>
        <taxon>Streptosporangiales</taxon>
        <taxon>Streptosporangiaceae</taxon>
        <taxon>Nonomuraea</taxon>
    </lineage>
</organism>
<keyword evidence="1" id="KW-0732">Signal</keyword>
<evidence type="ECO:0008006" key="4">
    <source>
        <dbReference type="Google" id="ProtNLM"/>
    </source>
</evidence>
<dbReference type="OrthoDB" id="3537125at2"/>
<dbReference type="Proteomes" id="UP000249304">
    <property type="component" value="Unassembled WGS sequence"/>
</dbReference>